<feature type="domain" description="EamA" evidence="7">
    <location>
        <begin position="172"/>
        <end position="301"/>
    </location>
</feature>
<dbReference type="Pfam" id="PF00892">
    <property type="entry name" value="EamA"/>
    <property type="match status" value="2"/>
</dbReference>
<dbReference type="InterPro" id="IPR000620">
    <property type="entry name" value="EamA_dom"/>
</dbReference>
<feature type="transmembrane region" description="Helical" evidence="6">
    <location>
        <begin position="285"/>
        <end position="303"/>
    </location>
</feature>
<feature type="transmembrane region" description="Helical" evidence="6">
    <location>
        <begin position="33"/>
        <end position="51"/>
    </location>
</feature>
<proteinExistence type="inferred from homology"/>
<keyword evidence="3 6" id="KW-0812">Transmembrane</keyword>
<dbReference type="EMBL" id="JARGEQ010000126">
    <property type="protein sequence ID" value="MDF1587282.1"/>
    <property type="molecule type" value="Genomic_DNA"/>
</dbReference>
<sequence>MASWKAGAVAQAWRAMCDKAGSRTGALHPAIRGVGWMMLAAFGSSAMNGIIRVLSADLHAFEIAFFRNLFALIVLLPLIWRAGAASLRTTRPGLHVLRGVLNAVSMLSFFYAVTVTPLATVAALNFTAPLFASVLAALLLREMVGLRRIVGILVGFSGALVILRPGIAAPSAGELLVLLSSAAWAAALIDIKILARTDTPLTITAYAAFFLTPICLVAAIPFWTWPDLTGLGLLALCGILGNISQISIAKAFSAAETTQVLPGDFTKLLWAALIGYVFFAELPDVWTFLGGTLIFASVLYVAYREARVRPASAQAGRSAGA</sequence>
<keyword evidence="4 6" id="KW-1133">Transmembrane helix</keyword>
<feature type="transmembrane region" description="Helical" evidence="6">
    <location>
        <begin position="203"/>
        <end position="223"/>
    </location>
</feature>
<evidence type="ECO:0000259" key="7">
    <source>
        <dbReference type="Pfam" id="PF00892"/>
    </source>
</evidence>
<dbReference type="RefSeq" id="WP_327789700.1">
    <property type="nucleotide sequence ID" value="NZ_JARGEQ010000126.1"/>
</dbReference>
<reference evidence="8 9" key="1">
    <citation type="submission" date="2023-03" db="EMBL/GenBank/DDBJ databases">
        <title>YIM 152171 draft genome.</title>
        <authorList>
            <person name="Yang Z."/>
        </authorList>
    </citation>
    <scope>NUCLEOTIDE SEQUENCE [LARGE SCALE GENOMIC DNA]</scope>
    <source>
        <strain evidence="8 9">YIM 152171</strain>
    </source>
</reference>
<feature type="transmembrane region" description="Helical" evidence="6">
    <location>
        <begin position="173"/>
        <end position="191"/>
    </location>
</feature>
<comment type="similarity">
    <text evidence="2">Belongs to the drug/metabolite transporter (DMT) superfamily. 10 TMS drug/metabolite exporter (DME) (TC 2.A.7.3) family.</text>
</comment>
<feature type="domain" description="EamA" evidence="7">
    <location>
        <begin position="32"/>
        <end position="163"/>
    </location>
</feature>
<evidence type="ECO:0000313" key="9">
    <source>
        <dbReference type="Proteomes" id="UP001301140"/>
    </source>
</evidence>
<evidence type="ECO:0000256" key="5">
    <source>
        <dbReference type="ARBA" id="ARBA00023136"/>
    </source>
</evidence>
<comment type="caution">
    <text evidence="8">The sequence shown here is derived from an EMBL/GenBank/DDBJ whole genome shotgun (WGS) entry which is preliminary data.</text>
</comment>
<feature type="transmembrane region" description="Helical" evidence="6">
    <location>
        <begin position="149"/>
        <end position="167"/>
    </location>
</feature>
<protein>
    <submittedName>
        <fullName evidence="8">DMT family transporter</fullName>
    </submittedName>
</protein>
<name>A0AAP3XT80_9PROT</name>
<gene>
    <name evidence="8" type="ORF">PZ740_12925</name>
</gene>
<dbReference type="SUPFAM" id="SSF103481">
    <property type="entry name" value="Multidrug resistance efflux transporter EmrE"/>
    <property type="match status" value="2"/>
</dbReference>
<evidence type="ECO:0000256" key="1">
    <source>
        <dbReference type="ARBA" id="ARBA00004141"/>
    </source>
</evidence>
<comment type="subcellular location">
    <subcellularLocation>
        <location evidence="1">Membrane</location>
        <topology evidence="1">Multi-pass membrane protein</topology>
    </subcellularLocation>
</comment>
<dbReference type="PANTHER" id="PTHR22911:SF6">
    <property type="entry name" value="SOLUTE CARRIER FAMILY 35 MEMBER G1"/>
    <property type="match status" value="1"/>
</dbReference>
<evidence type="ECO:0000313" key="8">
    <source>
        <dbReference type="EMBL" id="MDF1587282.1"/>
    </source>
</evidence>
<dbReference type="PANTHER" id="PTHR22911">
    <property type="entry name" value="ACYL-MALONYL CONDENSING ENZYME-RELATED"/>
    <property type="match status" value="1"/>
</dbReference>
<evidence type="ECO:0000256" key="3">
    <source>
        <dbReference type="ARBA" id="ARBA00022692"/>
    </source>
</evidence>
<dbReference type="AlphaFoldDB" id="A0AAP3XT80"/>
<feature type="transmembrane region" description="Helical" evidence="6">
    <location>
        <begin position="63"/>
        <end position="83"/>
    </location>
</feature>
<feature type="transmembrane region" description="Helical" evidence="6">
    <location>
        <begin position="119"/>
        <end position="140"/>
    </location>
</feature>
<keyword evidence="5 6" id="KW-0472">Membrane</keyword>
<evidence type="ECO:0000256" key="4">
    <source>
        <dbReference type="ARBA" id="ARBA00022989"/>
    </source>
</evidence>
<accession>A0AAP3XT80</accession>
<dbReference type="InterPro" id="IPR037185">
    <property type="entry name" value="EmrE-like"/>
</dbReference>
<keyword evidence="9" id="KW-1185">Reference proteome</keyword>
<dbReference type="Proteomes" id="UP001301140">
    <property type="component" value="Unassembled WGS sequence"/>
</dbReference>
<evidence type="ECO:0000256" key="6">
    <source>
        <dbReference type="SAM" id="Phobius"/>
    </source>
</evidence>
<dbReference type="GO" id="GO:0016020">
    <property type="term" value="C:membrane"/>
    <property type="evidence" value="ECO:0007669"/>
    <property type="project" value="UniProtKB-SubCell"/>
</dbReference>
<evidence type="ECO:0000256" key="2">
    <source>
        <dbReference type="ARBA" id="ARBA00009853"/>
    </source>
</evidence>
<organism evidence="8 9">
    <name type="scientific">Marinimicrococcus flavescens</name>
    <dbReference type="NCBI Taxonomy" id="3031815"/>
    <lineage>
        <taxon>Bacteria</taxon>
        <taxon>Pseudomonadati</taxon>
        <taxon>Pseudomonadota</taxon>
        <taxon>Alphaproteobacteria</taxon>
        <taxon>Geminicoccales</taxon>
        <taxon>Geminicoccaceae</taxon>
        <taxon>Marinimicrococcus</taxon>
    </lineage>
</organism>